<organism evidence="1 2">
    <name type="scientific">Cucumis melo var. makuwa</name>
    <name type="common">Oriental melon</name>
    <dbReference type="NCBI Taxonomy" id="1194695"/>
    <lineage>
        <taxon>Eukaryota</taxon>
        <taxon>Viridiplantae</taxon>
        <taxon>Streptophyta</taxon>
        <taxon>Embryophyta</taxon>
        <taxon>Tracheophyta</taxon>
        <taxon>Spermatophyta</taxon>
        <taxon>Magnoliopsida</taxon>
        <taxon>eudicotyledons</taxon>
        <taxon>Gunneridae</taxon>
        <taxon>Pentapetalae</taxon>
        <taxon>rosids</taxon>
        <taxon>fabids</taxon>
        <taxon>Cucurbitales</taxon>
        <taxon>Cucurbitaceae</taxon>
        <taxon>Benincaseae</taxon>
        <taxon>Cucumis</taxon>
    </lineage>
</organism>
<reference evidence="1 2" key="1">
    <citation type="submission" date="2019-08" db="EMBL/GenBank/DDBJ databases">
        <title>Draft genome sequences of two oriental melons (Cucumis melo L. var makuwa).</title>
        <authorList>
            <person name="Kwon S.-Y."/>
        </authorList>
    </citation>
    <scope>NUCLEOTIDE SEQUENCE [LARGE SCALE GENOMIC DNA]</scope>
    <source>
        <strain evidence="2">cv. SW 3</strain>
        <tissue evidence="1">Leaf</tissue>
    </source>
</reference>
<dbReference type="EMBL" id="SSTE01003650">
    <property type="protein sequence ID" value="KAA0063079.1"/>
    <property type="molecule type" value="Genomic_DNA"/>
</dbReference>
<evidence type="ECO:0000313" key="1">
    <source>
        <dbReference type="EMBL" id="KAA0063079.1"/>
    </source>
</evidence>
<protein>
    <submittedName>
        <fullName evidence="1">Gag-pol polyprotein</fullName>
    </submittedName>
</protein>
<dbReference type="AlphaFoldDB" id="A0A5A7VBU6"/>
<comment type="caution">
    <text evidence="1">The sequence shown here is derived from an EMBL/GenBank/DDBJ whole genome shotgun (WGS) entry which is preliminary data.</text>
</comment>
<dbReference type="Proteomes" id="UP000321393">
    <property type="component" value="Unassembled WGS sequence"/>
</dbReference>
<name>A0A5A7VBU6_CUCMM</name>
<evidence type="ECO:0000313" key="2">
    <source>
        <dbReference type="Proteomes" id="UP000321393"/>
    </source>
</evidence>
<gene>
    <name evidence="1" type="ORF">E6C27_scaffold468G001970</name>
</gene>
<accession>A0A5A7VBU6</accession>
<proteinExistence type="predicted"/>
<sequence length="163" mass="17793">MNMIREGGSTTRSPVLDGTSYVYFMIAFLKFINNKIWKAVAIGWEHPFVTDVEGKVTPKPEIEWTTVENEASLGNSRVLNVDGESEKGISSGHPKVDRSFRCRESLSNNELVANSDSKEDGRALLGCIIDDVALNAMVHEKLETDVKNDVLLPAPSANGAGVD</sequence>